<proteinExistence type="predicted"/>
<accession>A0A9P5PDE8</accession>
<reference evidence="2" key="1">
    <citation type="submission" date="2020-11" db="EMBL/GenBank/DDBJ databases">
        <authorList>
            <consortium name="DOE Joint Genome Institute"/>
            <person name="Ahrendt S."/>
            <person name="Riley R."/>
            <person name="Andreopoulos W."/>
            <person name="Labutti K."/>
            <person name="Pangilinan J."/>
            <person name="Ruiz-Duenas F.J."/>
            <person name="Barrasa J.M."/>
            <person name="Sanchez-Garcia M."/>
            <person name="Camarero S."/>
            <person name="Miyauchi S."/>
            <person name="Serrano A."/>
            <person name="Linde D."/>
            <person name="Babiker R."/>
            <person name="Drula E."/>
            <person name="Ayuso-Fernandez I."/>
            <person name="Pacheco R."/>
            <person name="Padilla G."/>
            <person name="Ferreira P."/>
            <person name="Barriuso J."/>
            <person name="Kellner H."/>
            <person name="Castanera R."/>
            <person name="Alfaro M."/>
            <person name="Ramirez L."/>
            <person name="Pisabarro A.G."/>
            <person name="Kuo A."/>
            <person name="Tritt A."/>
            <person name="Lipzen A."/>
            <person name="He G."/>
            <person name="Yan M."/>
            <person name="Ng V."/>
            <person name="Cullen D."/>
            <person name="Martin F."/>
            <person name="Rosso M.-N."/>
            <person name="Henrissat B."/>
            <person name="Hibbett D."/>
            <person name="Martinez A.T."/>
            <person name="Grigoriev I.V."/>
        </authorList>
    </citation>
    <scope>NUCLEOTIDE SEQUENCE</scope>
    <source>
        <strain evidence="2">AH 40177</strain>
    </source>
</reference>
<sequence length="190" mass="21122">MGLPVNDSVPRPMRTRIAKFVFDMGEKLGDGKGRSREKNIKYQNPPESLKSQKDFDTLEMLYIGLEGGTFCSKKCYGYIVSPDKNYDDVLGALITQDDEGQYAMIYKSILPSRIKKKKGSSPNAYELVWEDRCLKFLTGFVLIKDWVVAMASNEGTDKVIIKAAKAIESAEEEADNAAAQVLGSLRFASS</sequence>
<dbReference type="AlphaFoldDB" id="A0A9P5PDE8"/>
<dbReference type="Proteomes" id="UP000772434">
    <property type="component" value="Unassembled WGS sequence"/>
</dbReference>
<name>A0A9P5PDE8_9AGAR</name>
<evidence type="ECO:0000313" key="2">
    <source>
        <dbReference type="EMBL" id="KAF9060040.1"/>
    </source>
</evidence>
<gene>
    <name evidence="2" type="ORF">BDP27DRAFT_1370882</name>
</gene>
<feature type="compositionally biased region" description="Basic and acidic residues" evidence="1">
    <location>
        <begin position="28"/>
        <end position="40"/>
    </location>
</feature>
<feature type="region of interest" description="Disordered" evidence="1">
    <location>
        <begin position="28"/>
        <end position="48"/>
    </location>
</feature>
<evidence type="ECO:0000256" key="1">
    <source>
        <dbReference type="SAM" id="MobiDB-lite"/>
    </source>
</evidence>
<keyword evidence="3" id="KW-1185">Reference proteome</keyword>
<dbReference type="EMBL" id="JADNRY010000263">
    <property type="protein sequence ID" value="KAF9060040.1"/>
    <property type="molecule type" value="Genomic_DNA"/>
</dbReference>
<comment type="caution">
    <text evidence="2">The sequence shown here is derived from an EMBL/GenBank/DDBJ whole genome shotgun (WGS) entry which is preliminary data.</text>
</comment>
<evidence type="ECO:0000313" key="3">
    <source>
        <dbReference type="Proteomes" id="UP000772434"/>
    </source>
</evidence>
<protein>
    <submittedName>
        <fullName evidence="2">Uncharacterized protein</fullName>
    </submittedName>
</protein>
<organism evidence="2 3">
    <name type="scientific">Rhodocollybia butyracea</name>
    <dbReference type="NCBI Taxonomy" id="206335"/>
    <lineage>
        <taxon>Eukaryota</taxon>
        <taxon>Fungi</taxon>
        <taxon>Dikarya</taxon>
        <taxon>Basidiomycota</taxon>
        <taxon>Agaricomycotina</taxon>
        <taxon>Agaricomycetes</taxon>
        <taxon>Agaricomycetidae</taxon>
        <taxon>Agaricales</taxon>
        <taxon>Marasmiineae</taxon>
        <taxon>Omphalotaceae</taxon>
        <taxon>Rhodocollybia</taxon>
    </lineage>
</organism>